<dbReference type="SUPFAM" id="SSF53822">
    <property type="entry name" value="Periplasmic binding protein-like I"/>
    <property type="match status" value="1"/>
</dbReference>
<evidence type="ECO:0000259" key="5">
    <source>
        <dbReference type="Pfam" id="PF13458"/>
    </source>
</evidence>
<comment type="caution">
    <text evidence="6">The sequence shown here is derived from an EMBL/GenBank/DDBJ whole genome shotgun (WGS) entry which is preliminary data.</text>
</comment>
<evidence type="ECO:0000313" key="7">
    <source>
        <dbReference type="Proteomes" id="UP001055108"/>
    </source>
</evidence>
<reference evidence="6" key="2">
    <citation type="submission" date="2021-08" db="EMBL/GenBank/DDBJ databases">
        <authorList>
            <person name="Tani A."/>
            <person name="Ola A."/>
            <person name="Ogura Y."/>
            <person name="Katsura K."/>
            <person name="Hayashi T."/>
        </authorList>
    </citation>
    <scope>NUCLEOTIDE SEQUENCE</scope>
    <source>
        <strain evidence="6">NBRC 103626</strain>
    </source>
</reference>
<evidence type="ECO:0000256" key="2">
    <source>
        <dbReference type="ARBA" id="ARBA00022729"/>
    </source>
</evidence>
<dbReference type="PANTHER" id="PTHR30483:SF37">
    <property type="entry name" value="ABC TRANSPORTER SUBSTRATE-BINDING PROTEIN"/>
    <property type="match status" value="1"/>
</dbReference>
<feature type="signal peptide" evidence="4">
    <location>
        <begin position="1"/>
        <end position="23"/>
    </location>
</feature>
<evidence type="ECO:0000256" key="3">
    <source>
        <dbReference type="ARBA" id="ARBA00022970"/>
    </source>
</evidence>
<dbReference type="Gene3D" id="3.40.50.2300">
    <property type="match status" value="2"/>
</dbReference>
<dbReference type="GO" id="GO:0006865">
    <property type="term" value="P:amino acid transport"/>
    <property type="evidence" value="ECO:0007669"/>
    <property type="project" value="UniProtKB-KW"/>
</dbReference>
<sequence>MLRRAVAAASIALATLAGGPARADEILVGAHMPLTGSLARSGQAFDEGMRVAIQMFNARSDKHKIRLQVIDDESTPAKAVSAVEKLVSDGAVAVIGGYGSNIIGPASDASNRLKTTYITAGAVSDELTARGLKTFFRINNNAGYQRGMGALLETLKPASVSILASTKEAPALLAKGLQKDLSAKGVKVTVHEFDPAITDFKPVINKVKLQDKSDILVMSAYENDYVGIIRAAKVLKPPVKLIVGAWSLATPKMYSEFPDLMNNVVGTSFLPFPVEMKDEEGKRFAEAYKKTYNKEVEYLSTLSFVETTILAEAIAHAADAGTLKTGGLPDAMRRTERETLLGPVQFDATGDNPRFSVAMGQHRAGKIVLVSPAAAATGEIVFPGLPW</sequence>
<dbReference type="AlphaFoldDB" id="A0AA37HP59"/>
<evidence type="ECO:0000256" key="1">
    <source>
        <dbReference type="ARBA" id="ARBA00010062"/>
    </source>
</evidence>
<accession>A0AA37HP59</accession>
<evidence type="ECO:0000313" key="6">
    <source>
        <dbReference type="EMBL" id="GJD78412.1"/>
    </source>
</evidence>
<dbReference type="PANTHER" id="PTHR30483">
    <property type="entry name" value="LEUCINE-SPECIFIC-BINDING PROTEIN"/>
    <property type="match status" value="1"/>
</dbReference>
<organism evidence="6 7">
    <name type="scientific">Methylobacterium gregans</name>
    <dbReference type="NCBI Taxonomy" id="374424"/>
    <lineage>
        <taxon>Bacteria</taxon>
        <taxon>Pseudomonadati</taxon>
        <taxon>Pseudomonadota</taxon>
        <taxon>Alphaproteobacteria</taxon>
        <taxon>Hyphomicrobiales</taxon>
        <taxon>Methylobacteriaceae</taxon>
        <taxon>Methylobacterium</taxon>
    </lineage>
</organism>
<dbReference type="InterPro" id="IPR028081">
    <property type="entry name" value="Leu-bd"/>
</dbReference>
<dbReference type="EMBL" id="BPQM01000030">
    <property type="protein sequence ID" value="GJD78412.1"/>
    <property type="molecule type" value="Genomic_DNA"/>
</dbReference>
<dbReference type="RefSeq" id="WP_238302117.1">
    <property type="nucleotide sequence ID" value="NZ_BPQM01000030.1"/>
</dbReference>
<keyword evidence="7" id="KW-1185">Reference proteome</keyword>
<reference evidence="6" key="1">
    <citation type="journal article" date="2016" name="Front. Microbiol.">
        <title>Genome Sequence of the Piezophilic, Mesophilic Sulfate-Reducing Bacterium Desulfovibrio indicus J2T.</title>
        <authorList>
            <person name="Cao J."/>
            <person name="Maignien L."/>
            <person name="Shao Z."/>
            <person name="Alain K."/>
            <person name="Jebbar M."/>
        </authorList>
    </citation>
    <scope>NUCLEOTIDE SEQUENCE</scope>
    <source>
        <strain evidence="6">NBRC 103626</strain>
    </source>
</reference>
<dbReference type="Pfam" id="PF13458">
    <property type="entry name" value="Peripla_BP_6"/>
    <property type="match status" value="1"/>
</dbReference>
<proteinExistence type="inferred from homology"/>
<dbReference type="InterPro" id="IPR051010">
    <property type="entry name" value="BCAA_transport"/>
</dbReference>
<gene>
    <name evidence="6" type="primary">braC_1</name>
    <name evidence="6" type="ORF">NBEOAGPD_1626</name>
</gene>
<feature type="domain" description="Leucine-binding protein" evidence="5">
    <location>
        <begin position="26"/>
        <end position="360"/>
    </location>
</feature>
<name>A0AA37HP59_9HYPH</name>
<dbReference type="Proteomes" id="UP001055108">
    <property type="component" value="Unassembled WGS sequence"/>
</dbReference>
<keyword evidence="2 4" id="KW-0732">Signal</keyword>
<dbReference type="InterPro" id="IPR028082">
    <property type="entry name" value="Peripla_BP_I"/>
</dbReference>
<keyword evidence="3" id="KW-0813">Transport</keyword>
<keyword evidence="3" id="KW-0029">Amino-acid transport</keyword>
<protein>
    <submittedName>
        <fullName evidence="6">Leucine-, isoleucine-, valine-, threonine-, and alanine-binding protein</fullName>
    </submittedName>
</protein>
<comment type="similarity">
    <text evidence="1">Belongs to the leucine-binding protein family.</text>
</comment>
<evidence type="ECO:0000256" key="4">
    <source>
        <dbReference type="SAM" id="SignalP"/>
    </source>
</evidence>
<feature type="chain" id="PRO_5041280825" evidence="4">
    <location>
        <begin position="24"/>
        <end position="387"/>
    </location>
</feature>